<organism evidence="1 2">
    <name type="scientific">Streptomyces griseoflavus Tu4000</name>
    <dbReference type="NCBI Taxonomy" id="467200"/>
    <lineage>
        <taxon>Bacteria</taxon>
        <taxon>Bacillati</taxon>
        <taxon>Actinomycetota</taxon>
        <taxon>Actinomycetes</taxon>
        <taxon>Kitasatosporales</taxon>
        <taxon>Streptomycetaceae</taxon>
        <taxon>Streptomyces</taxon>
    </lineage>
</organism>
<dbReference type="HOGENOM" id="CLU_107454_1_1_11"/>
<evidence type="ECO:0000313" key="1">
    <source>
        <dbReference type="EMBL" id="EFL40766.1"/>
    </source>
</evidence>
<dbReference type="STRING" id="467200.SSRG_03570"/>
<proteinExistence type="predicted"/>
<evidence type="ECO:0000313" key="2">
    <source>
        <dbReference type="Proteomes" id="UP000002968"/>
    </source>
</evidence>
<sequence length="157" mass="18088">MLAFIATPTPHTRLPDILVTANVQDVAEPYELRFFEDVLDWIKTLAKEDPESHLHVIAALERLQEVGPALRRPTVGAIERSRFRNMRELRPRNGGTVSIRMLFVFDPERRAIFLVAGNKATGRRWASWYPRAIKEADDKYTAYLEALEQEKKEGQGR</sequence>
<protein>
    <submittedName>
        <fullName evidence="1">RelE family toxin-antitoxin system, toxin component</fullName>
    </submittedName>
</protein>
<dbReference type="Proteomes" id="UP000002968">
    <property type="component" value="Unassembled WGS sequence"/>
</dbReference>
<name>D9XTR4_9ACTN</name>
<dbReference type="InterPro" id="IPR009241">
    <property type="entry name" value="HigB-like"/>
</dbReference>
<dbReference type="AlphaFoldDB" id="D9XTR4"/>
<dbReference type="Pfam" id="PF05973">
    <property type="entry name" value="Gp49"/>
    <property type="match status" value="1"/>
</dbReference>
<dbReference type="eggNOG" id="COG4683">
    <property type="taxonomic scope" value="Bacteria"/>
</dbReference>
<gene>
    <name evidence="1" type="ORF">SSRG_03570</name>
</gene>
<reference evidence="1" key="1">
    <citation type="submission" date="2009-02" db="EMBL/GenBank/DDBJ databases">
        <title>Annotation of Streptomyces griseoflavus strain Tu4000.</title>
        <authorList>
            <consortium name="The Broad Institute Genome Sequencing Platform"/>
            <consortium name="Broad Institute Microbial Sequencing Center"/>
            <person name="Fischbach M."/>
            <person name="Godfrey P."/>
            <person name="Ward D."/>
            <person name="Young S."/>
            <person name="Zeng Q."/>
            <person name="Koehrsen M."/>
            <person name="Alvarado L."/>
            <person name="Berlin A.M."/>
            <person name="Bochicchio J."/>
            <person name="Borenstein D."/>
            <person name="Chapman S.B."/>
            <person name="Chen Z."/>
            <person name="Engels R."/>
            <person name="Freedman E."/>
            <person name="Gellesch M."/>
            <person name="Goldberg J."/>
            <person name="Griggs A."/>
            <person name="Gujja S."/>
            <person name="Heilman E.R."/>
            <person name="Heiman D.I."/>
            <person name="Hepburn T.A."/>
            <person name="Howarth C."/>
            <person name="Jen D."/>
            <person name="Larson L."/>
            <person name="Lewis B."/>
            <person name="Mehta T."/>
            <person name="Park D."/>
            <person name="Pearson M."/>
            <person name="Richards J."/>
            <person name="Roberts A."/>
            <person name="Saif S."/>
            <person name="Shea T.D."/>
            <person name="Shenoy N."/>
            <person name="Sisk P."/>
            <person name="Stolte C."/>
            <person name="Sykes S.N."/>
            <person name="Thomson T."/>
            <person name="Walk T."/>
            <person name="White J."/>
            <person name="Yandava C."/>
            <person name="Straight P."/>
            <person name="Clardy J."/>
            <person name="Hung D."/>
            <person name="Kolter R."/>
            <person name="Mekalanos J."/>
            <person name="Walker S."/>
            <person name="Walsh C.T."/>
            <person name="Wieland-Brown L.C."/>
            <person name="Haas B."/>
            <person name="Nusbaum C."/>
            <person name="Birren B."/>
        </authorList>
    </citation>
    <scope>NUCLEOTIDE SEQUENCE [LARGE SCALE GENOMIC DNA]</scope>
    <source>
        <strain evidence="1">Tu4000</strain>
    </source>
</reference>
<accession>D9XTR4</accession>
<keyword evidence="2" id="KW-1185">Reference proteome</keyword>
<dbReference type="EMBL" id="GG657758">
    <property type="protein sequence ID" value="EFL40766.1"/>
    <property type="molecule type" value="Genomic_DNA"/>
</dbReference>